<dbReference type="Pfam" id="PF12564">
    <property type="entry name" value="TypeIII_RM_meth"/>
    <property type="match status" value="1"/>
</dbReference>
<dbReference type="Proteomes" id="UP000183404">
    <property type="component" value="Unassembled WGS sequence"/>
</dbReference>
<evidence type="ECO:0000259" key="7">
    <source>
        <dbReference type="Pfam" id="PF12564"/>
    </source>
</evidence>
<dbReference type="GO" id="GO:0008170">
    <property type="term" value="F:N-methyltransferase activity"/>
    <property type="evidence" value="ECO:0007669"/>
    <property type="project" value="InterPro"/>
</dbReference>
<dbReference type="InterPro" id="IPR029063">
    <property type="entry name" value="SAM-dependent_MTases_sf"/>
</dbReference>
<proteinExistence type="inferred from homology"/>
<evidence type="ECO:0000256" key="1">
    <source>
        <dbReference type="ARBA" id="ARBA00006594"/>
    </source>
</evidence>
<dbReference type="PROSITE" id="PS00092">
    <property type="entry name" value="N6_MTASE"/>
    <property type="match status" value="1"/>
</dbReference>
<organism evidence="8 9">
    <name type="scientific">Thermoanaerobacter thermohydrosulfuricus</name>
    <name type="common">Clostridium thermohydrosulfuricum</name>
    <dbReference type="NCBI Taxonomy" id="1516"/>
    <lineage>
        <taxon>Bacteria</taxon>
        <taxon>Bacillati</taxon>
        <taxon>Bacillota</taxon>
        <taxon>Clostridia</taxon>
        <taxon>Thermoanaerobacterales</taxon>
        <taxon>Thermoanaerobacteraceae</taxon>
        <taxon>Thermoanaerobacter</taxon>
    </lineage>
</organism>
<dbReference type="InterPro" id="IPR002941">
    <property type="entry name" value="DNA_methylase_N4/N6"/>
</dbReference>
<dbReference type="EMBL" id="FNBS01000019">
    <property type="protein sequence ID" value="SDF65829.1"/>
    <property type="molecule type" value="Genomic_DNA"/>
</dbReference>
<dbReference type="SUPFAM" id="SSF53335">
    <property type="entry name" value="S-adenosyl-L-methionine-dependent methyltransferases"/>
    <property type="match status" value="1"/>
</dbReference>
<keyword evidence="5" id="KW-0680">Restriction system</keyword>
<sequence>MTLMNELKELLKKDVRFIDSEGNLLKNRIVELALKLDKDLIKLLLENERIKNHFFKNIDGILVFDKEKFVMFIDNKEFLPDSYTAFKNKIGLANEEGKYLAKSKEVVLVWPYKDCVLEGGQEKPDEKRDEIFHNIVLAPDEIDRLLEPKVFTNFKRIDKNGEHKLEGFRRDSEINRKRGLPEDTITDNLIIKGNNLLVLHSLLKEFRGKIKLIYIDPPYNPQSAANTFCYNNNFNHSTWLTFMKNRIDAAKYLLSEDGFFCVSIDHNELFYLGVLCDEIFGRDNRIGIVAVETNPGGRSDSKFFATSGEYFLVYTKNIDKAKINDLPLSEEELREYRYEDNISRYKLVPLRRTGSNSTPDKRPNLYFPIYYNPETKEISVKNREGFIEIYPLGKDGTKRVWRWSKEKIIKNIENLEIREVNGKYTVFVKDRIRYSKKPKTVWYGARYDASTYGTKYLQQFNLAEDFSYPKSLYLVQDIIRILSDKNSIILDFTAGSGTTAEAVIRLNEEDGGNRQFILCEQMDYVHTITIGRLKRILDQIEKYDFVYMELMKLNKVFVEKIRDARTTEELLNVWEEMKHNGFLSYRVNSKLFDENIEEFKTLNLDEQKKLLLEMLDYNDLYVNYSEIDDAIYNVSKMDKKLNKEFYRGKENA</sequence>
<evidence type="ECO:0000313" key="8">
    <source>
        <dbReference type="EMBL" id="SDF65829.1"/>
    </source>
</evidence>
<accession>A0A1G7MXJ3</accession>
<dbReference type="GO" id="GO:0003677">
    <property type="term" value="F:DNA binding"/>
    <property type="evidence" value="ECO:0007669"/>
    <property type="project" value="InterPro"/>
</dbReference>
<evidence type="ECO:0000313" key="9">
    <source>
        <dbReference type="Proteomes" id="UP000183404"/>
    </source>
</evidence>
<comment type="similarity">
    <text evidence="1">Belongs to the N(4)/N(6)-methyltransferase family.</text>
</comment>
<evidence type="ECO:0000256" key="4">
    <source>
        <dbReference type="ARBA" id="ARBA00022691"/>
    </source>
</evidence>
<dbReference type="Pfam" id="PF01555">
    <property type="entry name" value="N6_N4_Mtase"/>
    <property type="match status" value="1"/>
</dbReference>
<dbReference type="GO" id="GO:0009307">
    <property type="term" value="P:DNA restriction-modification system"/>
    <property type="evidence" value="ECO:0007669"/>
    <property type="project" value="UniProtKB-KW"/>
</dbReference>
<dbReference type="AlphaFoldDB" id="A0A1G7MXJ3"/>
<feature type="domain" description="DNA methylase N-4/N-6" evidence="6">
    <location>
        <begin position="210"/>
        <end position="527"/>
    </location>
</feature>
<evidence type="ECO:0000256" key="5">
    <source>
        <dbReference type="ARBA" id="ARBA00022747"/>
    </source>
</evidence>
<keyword evidence="3 8" id="KW-0808">Transferase</keyword>
<name>A0A1G7MXJ3_THETY</name>
<evidence type="ECO:0000256" key="3">
    <source>
        <dbReference type="ARBA" id="ARBA00022679"/>
    </source>
</evidence>
<gene>
    <name evidence="8" type="ORF">SAMN04244560_01036</name>
</gene>
<feature type="domain" description="Type III restriction/modification enzyme methylation subunit" evidence="7">
    <location>
        <begin position="37"/>
        <end position="92"/>
    </location>
</feature>
<protein>
    <submittedName>
        <fullName evidence="8">Adenine-specific DNA-methyltransferase</fullName>
    </submittedName>
</protein>
<keyword evidence="2 8" id="KW-0489">Methyltransferase</keyword>
<keyword evidence="4" id="KW-0949">S-adenosyl-L-methionine</keyword>
<dbReference type="InterPro" id="IPR022221">
    <property type="entry name" value="TypeIII_RM_meth"/>
</dbReference>
<dbReference type="PRINTS" id="PR00506">
    <property type="entry name" value="D21N6MTFRASE"/>
</dbReference>
<dbReference type="InterPro" id="IPR002052">
    <property type="entry name" value="DNA_methylase_N6_adenine_CS"/>
</dbReference>
<dbReference type="RefSeq" id="WP_074592451.1">
    <property type="nucleotide sequence ID" value="NZ_FNBS01000019.1"/>
</dbReference>
<reference evidence="8 9" key="1">
    <citation type="submission" date="2016-10" db="EMBL/GenBank/DDBJ databases">
        <authorList>
            <person name="de Groot N.N."/>
        </authorList>
    </citation>
    <scope>NUCLEOTIDE SEQUENCE [LARGE SCALE GENOMIC DNA]</scope>
    <source>
        <strain evidence="8 9">DSM 569</strain>
    </source>
</reference>
<dbReference type="InterPro" id="IPR002295">
    <property type="entry name" value="N4/N6-MTase_EcoPI_Mod-like"/>
</dbReference>
<dbReference type="GO" id="GO:0032259">
    <property type="term" value="P:methylation"/>
    <property type="evidence" value="ECO:0007669"/>
    <property type="project" value="UniProtKB-KW"/>
</dbReference>
<dbReference type="Gene3D" id="3.40.50.150">
    <property type="entry name" value="Vaccinia Virus protein VP39"/>
    <property type="match status" value="1"/>
</dbReference>
<evidence type="ECO:0000256" key="2">
    <source>
        <dbReference type="ARBA" id="ARBA00022603"/>
    </source>
</evidence>
<evidence type="ECO:0000259" key="6">
    <source>
        <dbReference type="Pfam" id="PF01555"/>
    </source>
</evidence>
<dbReference type="PIRSF" id="PIRSF015855">
    <property type="entry name" value="TypeIII_Mtase_mKpnI"/>
    <property type="match status" value="1"/>
</dbReference>